<dbReference type="AlphaFoldDB" id="A0A5M8PG48"/>
<name>A0A5M8PG48_9LECA</name>
<comment type="similarity">
    <text evidence="2">Belongs to the shugoshin family.</text>
</comment>
<evidence type="ECO:0000256" key="6">
    <source>
        <dbReference type="ARBA" id="ARBA00023054"/>
    </source>
</evidence>
<evidence type="ECO:0008006" key="15">
    <source>
        <dbReference type="Google" id="ProtNLM"/>
    </source>
</evidence>
<keyword evidence="7" id="KW-0131">Cell cycle</keyword>
<evidence type="ECO:0000256" key="2">
    <source>
        <dbReference type="ARBA" id="ARBA00010845"/>
    </source>
</evidence>
<feature type="compositionally biased region" description="Low complexity" evidence="10">
    <location>
        <begin position="630"/>
        <end position="639"/>
    </location>
</feature>
<evidence type="ECO:0000259" key="12">
    <source>
        <dbReference type="Pfam" id="PF07558"/>
    </source>
</evidence>
<feature type="region of interest" description="Disordered" evidence="10">
    <location>
        <begin position="225"/>
        <end position="752"/>
    </location>
</feature>
<feature type="domain" description="Shugoshin C-terminal" evidence="11">
    <location>
        <begin position="480"/>
        <end position="503"/>
    </location>
</feature>
<organism evidence="13 14">
    <name type="scientific">Lasallia pustulata</name>
    <dbReference type="NCBI Taxonomy" id="136370"/>
    <lineage>
        <taxon>Eukaryota</taxon>
        <taxon>Fungi</taxon>
        <taxon>Dikarya</taxon>
        <taxon>Ascomycota</taxon>
        <taxon>Pezizomycotina</taxon>
        <taxon>Lecanoromycetes</taxon>
        <taxon>OSLEUM clade</taxon>
        <taxon>Umbilicariomycetidae</taxon>
        <taxon>Umbilicariales</taxon>
        <taxon>Umbilicariaceae</taxon>
        <taxon>Lasallia</taxon>
    </lineage>
</organism>
<feature type="compositionally biased region" description="Basic and acidic residues" evidence="10">
    <location>
        <begin position="277"/>
        <end position="297"/>
    </location>
</feature>
<reference evidence="13 14" key="1">
    <citation type="submission" date="2019-09" db="EMBL/GenBank/DDBJ databases">
        <title>The hologenome of the rock-dwelling lichen Lasallia pustulata.</title>
        <authorList>
            <person name="Greshake Tzovaras B."/>
            <person name="Segers F."/>
            <person name="Bicker A."/>
            <person name="Dal Grande F."/>
            <person name="Otte J."/>
            <person name="Hankeln T."/>
            <person name="Schmitt I."/>
            <person name="Ebersberger I."/>
        </authorList>
    </citation>
    <scope>NUCLEOTIDE SEQUENCE [LARGE SCALE GENOMIC DNA]</scope>
    <source>
        <strain evidence="13">A1-1</strain>
    </source>
</reference>
<feature type="domain" description="Shugoshin N-terminal coiled-coil" evidence="12">
    <location>
        <begin position="17"/>
        <end position="61"/>
    </location>
</feature>
<evidence type="ECO:0000256" key="10">
    <source>
        <dbReference type="SAM" id="MobiDB-lite"/>
    </source>
</evidence>
<dbReference type="InterPro" id="IPR011516">
    <property type="entry name" value="Shugoshin_N"/>
</dbReference>
<dbReference type="EMBL" id="VXIT01000015">
    <property type="protein sequence ID" value="KAA6407908.1"/>
    <property type="molecule type" value="Genomic_DNA"/>
</dbReference>
<evidence type="ECO:0000256" key="7">
    <source>
        <dbReference type="ARBA" id="ARBA00023306"/>
    </source>
</evidence>
<dbReference type="GO" id="GO:0045132">
    <property type="term" value="P:meiotic chromosome segregation"/>
    <property type="evidence" value="ECO:0007669"/>
    <property type="project" value="InterPro"/>
</dbReference>
<dbReference type="GO" id="GO:0051301">
    <property type="term" value="P:cell division"/>
    <property type="evidence" value="ECO:0007669"/>
    <property type="project" value="UniProtKB-KW"/>
</dbReference>
<evidence type="ECO:0000313" key="14">
    <source>
        <dbReference type="Proteomes" id="UP000324767"/>
    </source>
</evidence>
<keyword evidence="5" id="KW-0159">Chromosome partition</keyword>
<evidence type="ECO:0000256" key="1">
    <source>
        <dbReference type="ARBA" id="ARBA00004584"/>
    </source>
</evidence>
<feature type="region of interest" description="Disordered" evidence="10">
    <location>
        <begin position="175"/>
        <end position="196"/>
    </location>
</feature>
<protein>
    <recommendedName>
        <fullName evidence="15">Shugoshin</fullName>
    </recommendedName>
</protein>
<dbReference type="Pfam" id="PF07558">
    <property type="entry name" value="Shugoshin_N"/>
    <property type="match status" value="1"/>
</dbReference>
<sequence length="813" mass="86526">MARLNEPSVPTESIEALKRRFIRQNREIARANSTQSLRIRNLEAETSRLLSENIALREQVIKLQLEVDGSRGRYFVEDVGTVKTKLEEKLAELGSLVVELGGLGNGGRHNRSSPRKPVRASPKRSPDQKNWKNALTLSEAAGGLDGRLPPIFEGKYFPRRTMDAEELLQLFSDPASTVDSPDLGPPPVAHFEEGDPIKFDAGKRVGEAAPGTGDELPQALSANLETRKKRRESSHSSDLGRSQKTEISAAQRGNELLTSSSAGPCQSLKSGAKRKLSVRDDEEHMDAPKSNEKEAFRFHRRNTPAIALENPKTSANKEANLISHKVTQDLAAARGTSRSTTRETASVTEASTRPPLGPKSVNTDPVTSPMKVSKSLDKGEIGDSKKEGPKKSRDRDRAKDRPSSVKVNQPAKKQQESIASVLSPAESDSPPPETPAALPLDLFSPVTSEPSAARPESRDTPPPPDLNPDASNEDAFNAAGRISRRARGSVSYAEPNLRDKMRRPTQELVDAVGADERVQRAASTKPEGSKSEGEGANGIERSKAIRTVFIKKEDALSESSSWKSLPSIDSSKSQQERARAEATSPLGNKTTADLPASVTTDRRCRTSALHRSEDLPQHEGKPATSGSSTAIAALVAAGAGKKSRNPPPAPAAARDAPEDKNPLDEPLDIYDFNDSTPDGHDIIVLGKDHHAVPPATRSSRRPSSALASSRSAAAIPDAGAGGKEAPVVSRPNGRRRETLGSGAVAGGHAPAAAGAEEAVVARGKGLGLRAAKSVVGLGWRLGRGGWEGGEGGVWGGGAGRAERAASRRRSTVL</sequence>
<feature type="compositionally biased region" description="Basic and acidic residues" evidence="10">
    <location>
        <begin position="374"/>
        <end position="403"/>
    </location>
</feature>
<keyword evidence="8" id="KW-0137">Centromere</keyword>
<evidence type="ECO:0000256" key="5">
    <source>
        <dbReference type="ARBA" id="ARBA00022829"/>
    </source>
</evidence>
<feature type="compositionally biased region" description="Polar residues" evidence="10">
    <location>
        <begin position="256"/>
        <end position="269"/>
    </location>
</feature>
<feature type="compositionally biased region" description="Basic residues" evidence="10">
    <location>
        <begin position="108"/>
        <end position="122"/>
    </location>
</feature>
<evidence type="ECO:0000256" key="4">
    <source>
        <dbReference type="ARBA" id="ARBA00022618"/>
    </source>
</evidence>
<comment type="subcellular location">
    <subcellularLocation>
        <location evidence="1">Chromosome</location>
        <location evidence="1">Centromere</location>
    </subcellularLocation>
</comment>
<feature type="compositionally biased region" description="Low complexity" evidence="10">
    <location>
        <begin position="557"/>
        <end position="567"/>
    </location>
</feature>
<feature type="compositionally biased region" description="Polar residues" evidence="10">
    <location>
        <begin position="336"/>
        <end position="351"/>
    </location>
</feature>
<comment type="caution">
    <text evidence="13">The sequence shown here is derived from an EMBL/GenBank/DDBJ whole genome shotgun (WGS) entry which is preliminary data.</text>
</comment>
<keyword evidence="6 9" id="KW-0175">Coiled coil</keyword>
<feature type="compositionally biased region" description="Low complexity" evidence="10">
    <location>
        <begin position="692"/>
        <end position="716"/>
    </location>
</feature>
<evidence type="ECO:0000259" key="11">
    <source>
        <dbReference type="Pfam" id="PF07557"/>
    </source>
</evidence>
<evidence type="ECO:0000256" key="8">
    <source>
        <dbReference type="ARBA" id="ARBA00023328"/>
    </source>
</evidence>
<gene>
    <name evidence="13" type="ORF">FRX48_08259</name>
</gene>
<evidence type="ECO:0000256" key="3">
    <source>
        <dbReference type="ARBA" id="ARBA00022454"/>
    </source>
</evidence>
<feature type="compositionally biased region" description="Polar residues" evidence="10">
    <location>
        <begin position="236"/>
        <end position="248"/>
    </location>
</feature>
<feature type="coiled-coil region" evidence="9">
    <location>
        <begin position="14"/>
        <end position="59"/>
    </location>
</feature>
<feature type="compositionally biased region" description="Gly residues" evidence="10">
    <location>
        <begin position="788"/>
        <end position="799"/>
    </location>
</feature>
<dbReference type="Proteomes" id="UP000324767">
    <property type="component" value="Unassembled WGS sequence"/>
</dbReference>
<feature type="compositionally biased region" description="Basic and acidic residues" evidence="10">
    <location>
        <begin position="677"/>
        <end position="691"/>
    </location>
</feature>
<dbReference type="OrthoDB" id="5394106at2759"/>
<keyword evidence="3" id="KW-0158">Chromosome</keyword>
<feature type="region of interest" description="Disordered" evidence="10">
    <location>
        <begin position="788"/>
        <end position="813"/>
    </location>
</feature>
<evidence type="ECO:0000313" key="13">
    <source>
        <dbReference type="EMBL" id="KAA6407908.1"/>
    </source>
</evidence>
<feature type="compositionally biased region" description="Basic and acidic residues" evidence="10">
    <location>
        <begin position="496"/>
        <end position="505"/>
    </location>
</feature>
<dbReference type="Pfam" id="PF07557">
    <property type="entry name" value="Shugoshin_C"/>
    <property type="match status" value="1"/>
</dbReference>
<feature type="region of interest" description="Disordered" evidence="10">
    <location>
        <begin position="102"/>
        <end position="130"/>
    </location>
</feature>
<proteinExistence type="inferred from homology"/>
<dbReference type="GO" id="GO:0005634">
    <property type="term" value="C:nucleus"/>
    <property type="evidence" value="ECO:0007669"/>
    <property type="project" value="InterPro"/>
</dbReference>
<accession>A0A5M8PG48</accession>
<feature type="compositionally biased region" description="Low complexity" evidence="10">
    <location>
        <begin position="740"/>
        <end position="752"/>
    </location>
</feature>
<dbReference type="InterPro" id="IPR011515">
    <property type="entry name" value="Shugoshin_C"/>
</dbReference>
<evidence type="ECO:0000256" key="9">
    <source>
        <dbReference type="SAM" id="Coils"/>
    </source>
</evidence>
<keyword evidence="4" id="KW-0132">Cell division</keyword>
<dbReference type="GO" id="GO:0000779">
    <property type="term" value="C:condensed chromosome, centromeric region"/>
    <property type="evidence" value="ECO:0007669"/>
    <property type="project" value="UniProtKB-ARBA"/>
</dbReference>
<feature type="compositionally biased region" description="Basic and acidic residues" evidence="10">
    <location>
        <begin position="600"/>
        <end position="621"/>
    </location>
</feature>